<feature type="transmembrane region" description="Helical" evidence="1">
    <location>
        <begin position="142"/>
        <end position="168"/>
    </location>
</feature>
<dbReference type="Proteomes" id="UP001345013">
    <property type="component" value="Unassembled WGS sequence"/>
</dbReference>
<evidence type="ECO:0000256" key="1">
    <source>
        <dbReference type="SAM" id="Phobius"/>
    </source>
</evidence>
<feature type="transmembrane region" description="Helical" evidence="1">
    <location>
        <begin position="627"/>
        <end position="646"/>
    </location>
</feature>
<comment type="caution">
    <text evidence="2">The sequence shown here is derived from an EMBL/GenBank/DDBJ whole genome shotgun (WGS) entry which is preliminary data.</text>
</comment>
<keyword evidence="1" id="KW-0812">Transmembrane</keyword>
<feature type="transmembrane region" description="Helical" evidence="1">
    <location>
        <begin position="508"/>
        <end position="530"/>
    </location>
</feature>
<evidence type="ECO:0000313" key="2">
    <source>
        <dbReference type="EMBL" id="KAK5097294.1"/>
    </source>
</evidence>
<name>A0ABR0KI79_9EURO</name>
<dbReference type="PANTHER" id="PTHR37544:SF1">
    <property type="entry name" value="PHOSPHORIBOSYLAMINOIMIDAZOLE-SUCCINOCARBOXAMIDE SYNTHASE"/>
    <property type="match status" value="1"/>
</dbReference>
<keyword evidence="3" id="KW-1185">Reference proteome</keyword>
<feature type="transmembrane region" description="Helical" evidence="1">
    <location>
        <begin position="73"/>
        <end position="93"/>
    </location>
</feature>
<accession>A0ABR0KI79</accession>
<reference evidence="2 3" key="1">
    <citation type="submission" date="2023-08" db="EMBL/GenBank/DDBJ databases">
        <title>Black Yeasts Isolated from many extreme environments.</title>
        <authorList>
            <person name="Coleine C."/>
            <person name="Stajich J.E."/>
            <person name="Selbmann L."/>
        </authorList>
    </citation>
    <scope>NUCLEOTIDE SEQUENCE [LARGE SCALE GENOMIC DNA]</scope>
    <source>
        <strain evidence="2 3">CCFEE 5885</strain>
    </source>
</reference>
<organism evidence="2 3">
    <name type="scientific">Lithohypha guttulata</name>
    <dbReference type="NCBI Taxonomy" id="1690604"/>
    <lineage>
        <taxon>Eukaryota</taxon>
        <taxon>Fungi</taxon>
        <taxon>Dikarya</taxon>
        <taxon>Ascomycota</taxon>
        <taxon>Pezizomycotina</taxon>
        <taxon>Eurotiomycetes</taxon>
        <taxon>Chaetothyriomycetidae</taxon>
        <taxon>Chaetothyriales</taxon>
        <taxon>Trichomeriaceae</taxon>
        <taxon>Lithohypha</taxon>
    </lineage>
</organism>
<proteinExistence type="predicted"/>
<sequence length="1270" mass="139341">MRNQRSAGSSTYSGTSGRKVYFRKESLARYTPSANRKHHELYILGPVLIGLSVLLAVGWYMSHKEDGFSTPIVSQNVLTYTPTAVMLLIISLWRQVDYHCKTSAPWDELRKGPTTATRSVLLEYVSTFQAISLLQSIRNGHVAVVLGILGFVLLKAATVASTGLLVLAPKVWTDSRTIVVQNRFDGSLYNSTDFTPLFDQSPVYTAYGVLANGLEYPFGTSKDHAYATFSWPDDLISSSSFEATVEGVFPMLQCKHADVSIEFAPPNTTDELPDHNIRLSSTLCDTSPGPIYALNPAVFLCPSRQLSGTVYSVGCGDEQGGAFNETWKLLTLTDIRYVQSLNTSEAPDRAGRIQAFSSSTTIAGMTSILCKLSYKVGDVAISGMSNGSSQLSSREVESDRLSQLDGFSNSNLSSLADMALRASSNTFGAPSDNTYAGEYPNVLFKLMARQLNGSYAALFDEAALIGTAQTVFEHVAVQVVNKYLRRNETSSQHALVEYVEETVRISELSVWIMIAAFLATICAGSSLVFYGRKSKCDSKPSSMLDCAALTSRSGTLRPLLLKGDAESGAMLRKRLQPYSFYAVYERPSNFLSIAAVPTKAENEVASDEGACSKDTQQWWTQLSTSRWFIVSTFCYALALIATLEVLQRLSNTGSGITDVVSDNKLWRTIISHYIPAVVAILLATMFNCLDFNVLLLDPFNRLKSLNSTSAICRGPSISQYPLASFYHAVRQRRAGAVGSSSAAFLGGLLTIVVSGLYTVQDYPTSRGFPINATDVIQAHWPNSVLDDGGAAISTSLVENLNLSFPLGTWDEIAIPLFEWQKGLQDLTISPSSLDVQMPMTGLRAKLVCEFAYAGGFSVSISRNRIQQSASVNSTYRLPPVCQLGGPGGNLSTLQFRHTFTFALNQSEAYIAKLLDLHVGPYEDVFGDSQGETLPENNPDNPAGCPSIALIYGYLTQKDLSSSAPTPSALSVQVCYQNVESLSVNTTIDISNSVPRIKESPQLDESSARQLFVLRANNNDSITTSNETAFQFRVQKHFDTALAFFDNPRNPFSLSEVDRVEVVDRFFQGVLFGRNNLSMSALKLVTPTEQARMFDSIHSFYRRYMAQAISSNMRVNISTLSDDELVQNTNSLYFEGQIVRGLNRSRLVQHETSKWILQGMISFMVLGGVLAVTTTTFNKLLPASADPCTIWGQMSLWAGSRYCDGLANSADYATELSIVDNKNKQLTVSVIEEMDSTRDQSMLHFRLGWWPDKDVTTGHTRARYGIDEVQA</sequence>
<feature type="transmembrane region" description="Helical" evidence="1">
    <location>
        <begin position="673"/>
        <end position="696"/>
    </location>
</feature>
<protein>
    <recommendedName>
        <fullName evidence="4">Transmembrane protein</fullName>
    </recommendedName>
</protein>
<keyword evidence="1" id="KW-0472">Membrane</keyword>
<evidence type="ECO:0008006" key="4">
    <source>
        <dbReference type="Google" id="ProtNLM"/>
    </source>
</evidence>
<keyword evidence="1" id="KW-1133">Transmembrane helix</keyword>
<evidence type="ECO:0000313" key="3">
    <source>
        <dbReference type="Proteomes" id="UP001345013"/>
    </source>
</evidence>
<feature type="transmembrane region" description="Helical" evidence="1">
    <location>
        <begin position="734"/>
        <end position="757"/>
    </location>
</feature>
<dbReference type="Pfam" id="PF11915">
    <property type="entry name" value="DUF3433"/>
    <property type="match status" value="2"/>
</dbReference>
<dbReference type="EMBL" id="JAVRRG010000019">
    <property type="protein sequence ID" value="KAK5097294.1"/>
    <property type="molecule type" value="Genomic_DNA"/>
</dbReference>
<dbReference type="InterPro" id="IPR021840">
    <property type="entry name" value="DUF3433"/>
</dbReference>
<dbReference type="PANTHER" id="PTHR37544">
    <property type="entry name" value="SPRAY-RELATED"/>
    <property type="match status" value="1"/>
</dbReference>
<gene>
    <name evidence="2" type="ORF">LTR24_002341</name>
</gene>
<feature type="transmembrane region" description="Helical" evidence="1">
    <location>
        <begin position="41"/>
        <end position="61"/>
    </location>
</feature>